<name>A0A7G9YPC9_9EURY</name>
<accession>A0A7G9YPC9</accession>
<gene>
    <name evidence="1" type="ORF">HMIKAMFF_00023</name>
</gene>
<evidence type="ECO:0000313" key="1">
    <source>
        <dbReference type="EMBL" id="QNO49863.1"/>
    </source>
</evidence>
<dbReference type="AlphaFoldDB" id="A0A7G9YPC9"/>
<protein>
    <submittedName>
        <fullName evidence="1">Uncharacterized protein</fullName>
    </submittedName>
</protein>
<sequence length="45" mass="5264">MRGWVLVRASSRFGDDAGLDVLIFRIHFEKHVKIHIKGHAIHRLM</sequence>
<organism evidence="1">
    <name type="scientific">Candidatus Methanogaster sp. ANME-2c ERB4</name>
    <dbReference type="NCBI Taxonomy" id="2759911"/>
    <lineage>
        <taxon>Archaea</taxon>
        <taxon>Methanobacteriati</taxon>
        <taxon>Methanobacteriota</taxon>
        <taxon>Stenosarchaea group</taxon>
        <taxon>Methanomicrobia</taxon>
        <taxon>Methanosarcinales</taxon>
        <taxon>ANME-2 cluster</taxon>
        <taxon>Candidatus Methanogasteraceae</taxon>
        <taxon>Candidatus Methanogaster</taxon>
    </lineage>
</organism>
<dbReference type="EMBL" id="MT631398">
    <property type="protein sequence ID" value="QNO49863.1"/>
    <property type="molecule type" value="Genomic_DNA"/>
</dbReference>
<reference evidence="1" key="1">
    <citation type="submission" date="2020-06" db="EMBL/GenBank/DDBJ databases">
        <title>Unique genomic features of the anaerobic methanotrophic archaea.</title>
        <authorList>
            <person name="Chadwick G.L."/>
            <person name="Skennerton C.T."/>
            <person name="Laso-Perez R."/>
            <person name="Leu A.O."/>
            <person name="Speth D.R."/>
            <person name="Yu H."/>
            <person name="Morgan-Lang C."/>
            <person name="Hatzenpichler R."/>
            <person name="Goudeau D."/>
            <person name="Malmstrom R."/>
            <person name="Brazelton W.J."/>
            <person name="Woyke T."/>
            <person name="Hallam S.J."/>
            <person name="Tyson G.W."/>
            <person name="Wegener G."/>
            <person name="Boetius A."/>
            <person name="Orphan V."/>
        </authorList>
    </citation>
    <scope>NUCLEOTIDE SEQUENCE</scope>
</reference>
<proteinExistence type="predicted"/>